<gene>
    <name evidence="2" type="ORF">GSY69_00595</name>
</gene>
<feature type="region of interest" description="Disordered" evidence="1">
    <location>
        <begin position="1"/>
        <end position="86"/>
    </location>
</feature>
<dbReference type="EMBL" id="WWEQ01000002">
    <property type="protein sequence ID" value="MYM18512.1"/>
    <property type="molecule type" value="Genomic_DNA"/>
</dbReference>
<dbReference type="AlphaFoldDB" id="A0A6N9H4A4"/>
<feature type="compositionally biased region" description="Basic and acidic residues" evidence="1">
    <location>
        <begin position="77"/>
        <end position="86"/>
    </location>
</feature>
<proteinExistence type="predicted"/>
<sequence length="86" mass="8899">MSENSAHTGNMDASEASRIMQDPNSTEEERAVAASALRQSGGRGGETSPDVATEASDVMQNGGTEAERSVAASDLSQADRARDENA</sequence>
<keyword evidence="3" id="KW-1185">Reference proteome</keyword>
<name>A0A6N9H4A4_9MICO</name>
<accession>A0A6N9H4A4</accession>
<evidence type="ECO:0000313" key="3">
    <source>
        <dbReference type="Proteomes" id="UP000469215"/>
    </source>
</evidence>
<dbReference type="RefSeq" id="WP_160951980.1">
    <property type="nucleotide sequence ID" value="NZ_WWEQ01000002.1"/>
</dbReference>
<organism evidence="2 3">
    <name type="scientific">Brevibacterium rongguiense</name>
    <dbReference type="NCBI Taxonomy" id="2695267"/>
    <lineage>
        <taxon>Bacteria</taxon>
        <taxon>Bacillati</taxon>
        <taxon>Actinomycetota</taxon>
        <taxon>Actinomycetes</taxon>
        <taxon>Micrococcales</taxon>
        <taxon>Brevibacteriaceae</taxon>
        <taxon>Brevibacterium</taxon>
    </lineage>
</organism>
<evidence type="ECO:0000313" key="2">
    <source>
        <dbReference type="EMBL" id="MYM18512.1"/>
    </source>
</evidence>
<evidence type="ECO:0000256" key="1">
    <source>
        <dbReference type="SAM" id="MobiDB-lite"/>
    </source>
</evidence>
<protein>
    <submittedName>
        <fullName evidence="2">Uncharacterized protein</fullName>
    </submittedName>
</protein>
<comment type="caution">
    <text evidence="2">The sequence shown here is derived from an EMBL/GenBank/DDBJ whole genome shotgun (WGS) entry which is preliminary data.</text>
</comment>
<reference evidence="2 3" key="1">
    <citation type="submission" date="2020-01" db="EMBL/GenBank/DDBJ databases">
        <authorList>
            <person name="Deng T."/>
        </authorList>
    </citation>
    <scope>NUCLEOTIDE SEQUENCE [LARGE SCALE GENOMIC DNA]</scope>
    <source>
        <strain evidence="2 3">5221</strain>
    </source>
</reference>
<dbReference type="Proteomes" id="UP000469215">
    <property type="component" value="Unassembled WGS sequence"/>
</dbReference>